<organism evidence="3 4">
    <name type="scientific">Abditibacterium utsteinense</name>
    <dbReference type="NCBI Taxonomy" id="1960156"/>
    <lineage>
        <taxon>Bacteria</taxon>
        <taxon>Pseudomonadati</taxon>
        <taxon>Abditibacteriota</taxon>
        <taxon>Abditibacteriia</taxon>
        <taxon>Abditibacteriales</taxon>
        <taxon>Abditibacteriaceae</taxon>
        <taxon>Abditibacterium</taxon>
    </lineage>
</organism>
<evidence type="ECO:0000313" key="4">
    <source>
        <dbReference type="Proteomes" id="UP000237684"/>
    </source>
</evidence>
<dbReference type="AlphaFoldDB" id="A0A2S8SPA6"/>
<dbReference type="EMBL" id="NIGF01000026">
    <property type="protein sequence ID" value="PQV62627.1"/>
    <property type="molecule type" value="Genomic_DNA"/>
</dbReference>
<sequence>MTAKPAVQIWGEEGTRDGEFNGPRAIVAARDGFVYVADRASRISKWRKNGQFVKGWISPIASKGRFEGPEGIAAFANGDLAVTNTHAARVLIYSSQGKLKRQFGSYGTGKGQFLLVTGACVDQDGFLYLADYGGAFDRVSKWTQNGKLIASWPGHGEGPRQFRRPCGLAISKEGDLLVADIGNHRIQILDRKTGKYKGEFGPRGRKNGEFTYPYGVAVDAKGFIYTVEYGTHRVQKWTSDHKWIATWGGPGRAPGQLANPWGLSVDPDGTVYVADTNNHRVQKFHF</sequence>
<feature type="repeat" description="NHL" evidence="2">
    <location>
        <begin position="248"/>
        <end position="286"/>
    </location>
</feature>
<evidence type="ECO:0000313" key="3">
    <source>
        <dbReference type="EMBL" id="PQV62627.1"/>
    </source>
</evidence>
<dbReference type="InterPro" id="IPR050952">
    <property type="entry name" value="TRIM-NHL_E3_ligases"/>
</dbReference>
<dbReference type="Pfam" id="PF01436">
    <property type="entry name" value="NHL"/>
    <property type="match status" value="3"/>
</dbReference>
<evidence type="ECO:0000256" key="1">
    <source>
        <dbReference type="ARBA" id="ARBA00022737"/>
    </source>
</evidence>
<dbReference type="InterPro" id="IPR001258">
    <property type="entry name" value="NHL_repeat"/>
</dbReference>
<dbReference type="PANTHER" id="PTHR24104:SF25">
    <property type="entry name" value="PROTEIN LIN-41"/>
    <property type="match status" value="1"/>
</dbReference>
<dbReference type="Proteomes" id="UP000237684">
    <property type="component" value="Unassembled WGS sequence"/>
</dbReference>
<dbReference type="SUPFAM" id="SSF63829">
    <property type="entry name" value="Calcium-dependent phosphotriesterase"/>
    <property type="match status" value="1"/>
</dbReference>
<keyword evidence="1" id="KW-0677">Repeat</keyword>
<dbReference type="RefSeq" id="WP_170065539.1">
    <property type="nucleotide sequence ID" value="NZ_NIGF01000026.1"/>
</dbReference>
<feature type="repeat" description="NHL" evidence="2">
    <location>
        <begin position="155"/>
        <end position="192"/>
    </location>
</feature>
<feature type="repeat" description="NHL" evidence="2">
    <location>
        <begin position="197"/>
        <end position="240"/>
    </location>
</feature>
<dbReference type="PANTHER" id="PTHR24104">
    <property type="entry name" value="E3 UBIQUITIN-PROTEIN LIGASE NHLRC1-RELATED"/>
    <property type="match status" value="1"/>
</dbReference>
<reference evidence="3 4" key="1">
    <citation type="journal article" date="2018" name="Syst. Appl. Microbiol.">
        <title>Abditibacterium utsteinense sp. nov., the first cultivated member of candidate phylum FBP, isolated from ice-free Antarctic soil samples.</title>
        <authorList>
            <person name="Tahon G."/>
            <person name="Tytgat B."/>
            <person name="Lebbe L."/>
            <person name="Carlier A."/>
            <person name="Willems A."/>
        </authorList>
    </citation>
    <scope>NUCLEOTIDE SEQUENCE [LARGE SCALE GENOMIC DNA]</scope>
    <source>
        <strain evidence="3 4">LMG 29911</strain>
    </source>
</reference>
<evidence type="ECO:0000256" key="2">
    <source>
        <dbReference type="PROSITE-ProRule" id="PRU00504"/>
    </source>
</evidence>
<gene>
    <name evidence="3" type="ORF">B1R32_12611</name>
</gene>
<dbReference type="InterPro" id="IPR011042">
    <property type="entry name" value="6-blade_b-propeller_TolB-like"/>
</dbReference>
<proteinExistence type="predicted"/>
<name>A0A2S8SPA6_9BACT</name>
<protein>
    <submittedName>
        <fullName evidence="3">NHL repeat-containing protein</fullName>
    </submittedName>
</protein>
<comment type="caution">
    <text evidence="3">The sequence shown here is derived from an EMBL/GenBank/DDBJ whole genome shotgun (WGS) entry which is preliminary data.</text>
</comment>
<dbReference type="Gene3D" id="2.120.10.30">
    <property type="entry name" value="TolB, C-terminal domain"/>
    <property type="match status" value="3"/>
</dbReference>
<dbReference type="PROSITE" id="PS51125">
    <property type="entry name" value="NHL"/>
    <property type="match status" value="3"/>
</dbReference>
<accession>A0A2S8SPA6</accession>
<dbReference type="InParanoid" id="A0A2S8SPA6"/>
<dbReference type="GO" id="GO:0008270">
    <property type="term" value="F:zinc ion binding"/>
    <property type="evidence" value="ECO:0007669"/>
    <property type="project" value="UniProtKB-KW"/>
</dbReference>
<keyword evidence="4" id="KW-1185">Reference proteome</keyword>